<keyword evidence="4 7" id="KW-0547">Nucleotide-binding</keyword>
<dbReference type="GO" id="GO:0044773">
    <property type="term" value="P:mitotic DNA damage checkpoint signaling"/>
    <property type="evidence" value="ECO:0007669"/>
    <property type="project" value="TreeGrafter"/>
</dbReference>
<dbReference type="EC" id="2.7.11.1" evidence="1"/>
<dbReference type="GO" id="GO:0005524">
    <property type="term" value="F:ATP binding"/>
    <property type="evidence" value="ECO:0007669"/>
    <property type="project" value="UniProtKB-UniRule"/>
</dbReference>
<dbReference type="Proteomes" id="UP000826195">
    <property type="component" value="Unassembled WGS sequence"/>
</dbReference>
<gene>
    <name evidence="10" type="ORF">KQX54_019856</name>
</gene>
<evidence type="ECO:0000259" key="9">
    <source>
        <dbReference type="PROSITE" id="PS50011"/>
    </source>
</evidence>
<feature type="domain" description="Protein kinase" evidence="9">
    <location>
        <begin position="32"/>
        <end position="395"/>
    </location>
</feature>
<evidence type="ECO:0000256" key="6">
    <source>
        <dbReference type="ARBA" id="ARBA00022840"/>
    </source>
</evidence>
<evidence type="ECO:0000256" key="8">
    <source>
        <dbReference type="RuleBase" id="RU000304"/>
    </source>
</evidence>
<evidence type="ECO:0000256" key="2">
    <source>
        <dbReference type="ARBA" id="ARBA00022527"/>
    </source>
</evidence>
<dbReference type="PROSITE" id="PS00108">
    <property type="entry name" value="PROTEIN_KINASE_ST"/>
    <property type="match status" value="1"/>
</dbReference>
<dbReference type="SUPFAM" id="SSF56112">
    <property type="entry name" value="Protein kinase-like (PK-like)"/>
    <property type="match status" value="1"/>
</dbReference>
<dbReference type="GO" id="GO:0005634">
    <property type="term" value="C:nucleus"/>
    <property type="evidence" value="ECO:0007669"/>
    <property type="project" value="TreeGrafter"/>
</dbReference>
<dbReference type="Pfam" id="PF00069">
    <property type="entry name" value="Pkinase"/>
    <property type="match status" value="2"/>
</dbReference>
<dbReference type="InterPro" id="IPR011009">
    <property type="entry name" value="Kinase-like_dom_sf"/>
</dbReference>
<dbReference type="SMART" id="SM00220">
    <property type="entry name" value="S_TKc"/>
    <property type="match status" value="1"/>
</dbReference>
<keyword evidence="3" id="KW-0808">Transferase</keyword>
<protein>
    <recommendedName>
        <fullName evidence="1">non-specific serine/threonine protein kinase</fullName>
        <ecNumber evidence="1">2.7.11.1</ecNumber>
    </recommendedName>
</protein>
<reference evidence="10 11" key="1">
    <citation type="journal article" date="2021" name="J. Hered.">
        <title>A chromosome-level genome assembly of the parasitoid wasp, Cotesia glomerata (Hymenoptera: Braconidae).</title>
        <authorList>
            <person name="Pinto B.J."/>
            <person name="Weis J.J."/>
            <person name="Gamble T."/>
            <person name="Ode P.J."/>
            <person name="Paul R."/>
            <person name="Zaspel J.M."/>
        </authorList>
    </citation>
    <scope>NUCLEOTIDE SEQUENCE [LARGE SCALE GENOMIC DNA]</scope>
    <source>
        <strain evidence="10">CgM1</strain>
    </source>
</reference>
<dbReference type="Gene3D" id="1.10.510.10">
    <property type="entry name" value="Transferase(Phosphotransferase) domain 1"/>
    <property type="match status" value="1"/>
</dbReference>
<evidence type="ECO:0000256" key="3">
    <source>
        <dbReference type="ARBA" id="ARBA00022679"/>
    </source>
</evidence>
<dbReference type="PROSITE" id="PS50011">
    <property type="entry name" value="PROTEIN_KINASE_DOM"/>
    <property type="match status" value="1"/>
</dbReference>
<dbReference type="Gene3D" id="3.30.200.20">
    <property type="entry name" value="Phosphorylase Kinase, domain 1"/>
    <property type="match status" value="1"/>
</dbReference>
<evidence type="ECO:0000313" key="10">
    <source>
        <dbReference type="EMBL" id="KAH0550513.1"/>
    </source>
</evidence>
<evidence type="ECO:0000256" key="1">
    <source>
        <dbReference type="ARBA" id="ARBA00012513"/>
    </source>
</evidence>
<keyword evidence="11" id="KW-1185">Reference proteome</keyword>
<dbReference type="GO" id="GO:0004674">
    <property type="term" value="F:protein serine/threonine kinase activity"/>
    <property type="evidence" value="ECO:0007669"/>
    <property type="project" value="UniProtKB-KW"/>
</dbReference>
<proteinExistence type="inferred from homology"/>
<dbReference type="InterPro" id="IPR008271">
    <property type="entry name" value="Ser/Thr_kinase_AS"/>
</dbReference>
<feature type="binding site" evidence="7">
    <location>
        <position position="63"/>
    </location>
    <ligand>
        <name>ATP</name>
        <dbReference type="ChEBI" id="CHEBI:30616"/>
    </ligand>
</feature>
<sequence>MTDNSEVANNEKGKKSEVELLMDEIPLLKELFDIHYKVGEGTFSNVYLATMKSNCDSKKFAIKHIVPTYPPSRIERELKCLQEIGGADNVVGVELCIRNGPSVAFVMPYMRHYKFSDYVGDMNQNELKQYMRALLIALRKVHLFNIIHRDVKPSNFLYDRRHKKYLLVDFGLAQNYIEDTQNNNNCINNNLNDHFESLSMKRKRGDENNRQSQATLKKSSVESKSCCFGKPQVCSNCLLKPSQVASRAGTPGYRPPEVLLKYPHQTPAIDVWASGIIMLCILSATQPFFRCPDDTTALAEMITVFGSAKIQQCANKLGKKLICSENIIGIDLITLCQKLRQRSYNISQQNNTTNNRKNTLAENYTTEAYDLLSRLLDVDYKTRISANDALEHPFLKP</sequence>
<dbReference type="PANTHER" id="PTHR44167">
    <property type="entry name" value="OVARIAN-SPECIFIC SERINE/THREONINE-PROTEIN KINASE LOK-RELATED"/>
    <property type="match status" value="1"/>
</dbReference>
<dbReference type="CDD" id="cd14019">
    <property type="entry name" value="STKc_Cdc7"/>
    <property type="match status" value="1"/>
</dbReference>
<comment type="similarity">
    <text evidence="8">Belongs to the protein kinase superfamily.</text>
</comment>
<dbReference type="PROSITE" id="PS00107">
    <property type="entry name" value="PROTEIN_KINASE_ATP"/>
    <property type="match status" value="1"/>
</dbReference>
<dbReference type="PANTHER" id="PTHR44167:SF23">
    <property type="entry name" value="CDC7 KINASE, ISOFORM A-RELATED"/>
    <property type="match status" value="1"/>
</dbReference>
<keyword evidence="2 8" id="KW-0723">Serine/threonine-protein kinase</keyword>
<keyword evidence="6 7" id="KW-0067">ATP-binding</keyword>
<comment type="caution">
    <text evidence="10">The sequence shown here is derived from an EMBL/GenBank/DDBJ whole genome shotgun (WGS) entry which is preliminary data.</text>
</comment>
<keyword evidence="5" id="KW-0418">Kinase</keyword>
<dbReference type="EMBL" id="JAHXZJ010001864">
    <property type="protein sequence ID" value="KAH0550513.1"/>
    <property type="molecule type" value="Genomic_DNA"/>
</dbReference>
<evidence type="ECO:0000313" key="11">
    <source>
        <dbReference type="Proteomes" id="UP000826195"/>
    </source>
</evidence>
<evidence type="ECO:0000256" key="5">
    <source>
        <dbReference type="ARBA" id="ARBA00022777"/>
    </source>
</evidence>
<organism evidence="10 11">
    <name type="scientific">Cotesia glomerata</name>
    <name type="common">Lepidopteran parasitic wasp</name>
    <name type="synonym">Apanteles glomeratus</name>
    <dbReference type="NCBI Taxonomy" id="32391"/>
    <lineage>
        <taxon>Eukaryota</taxon>
        <taxon>Metazoa</taxon>
        <taxon>Ecdysozoa</taxon>
        <taxon>Arthropoda</taxon>
        <taxon>Hexapoda</taxon>
        <taxon>Insecta</taxon>
        <taxon>Pterygota</taxon>
        <taxon>Neoptera</taxon>
        <taxon>Endopterygota</taxon>
        <taxon>Hymenoptera</taxon>
        <taxon>Apocrita</taxon>
        <taxon>Ichneumonoidea</taxon>
        <taxon>Braconidae</taxon>
        <taxon>Microgastrinae</taxon>
        <taxon>Cotesia</taxon>
    </lineage>
</organism>
<accession>A0AAV7IFR7</accession>
<dbReference type="InterPro" id="IPR000719">
    <property type="entry name" value="Prot_kinase_dom"/>
</dbReference>
<evidence type="ECO:0000256" key="4">
    <source>
        <dbReference type="ARBA" id="ARBA00022741"/>
    </source>
</evidence>
<evidence type="ECO:0000256" key="7">
    <source>
        <dbReference type="PROSITE-ProRule" id="PRU10141"/>
    </source>
</evidence>
<dbReference type="InterPro" id="IPR017441">
    <property type="entry name" value="Protein_kinase_ATP_BS"/>
</dbReference>
<dbReference type="AlphaFoldDB" id="A0AAV7IFR7"/>
<name>A0AAV7IFR7_COTGL</name>